<feature type="chain" id="PRO_5002243330" description="WxL domain-containing protein" evidence="2">
    <location>
        <begin position="26"/>
        <end position="243"/>
    </location>
</feature>
<dbReference type="InterPro" id="IPR027994">
    <property type="entry name" value="WxL_dom"/>
</dbReference>
<organism evidence="4 5">
    <name type="scientific">Weissella cibaria</name>
    <dbReference type="NCBI Taxonomy" id="137591"/>
    <lineage>
        <taxon>Bacteria</taxon>
        <taxon>Bacillati</taxon>
        <taxon>Bacillota</taxon>
        <taxon>Bacilli</taxon>
        <taxon>Lactobacillales</taxon>
        <taxon>Lactobacillaceae</taxon>
        <taxon>Weissella</taxon>
    </lineage>
</organism>
<dbReference type="PATRIC" id="fig|137591.25.peg.1316"/>
<dbReference type="RefSeq" id="WP_043711512.1">
    <property type="nucleotide sequence ID" value="NZ_JALOCT010000005.1"/>
</dbReference>
<dbReference type="eggNOG" id="COG4886">
    <property type="taxonomic scope" value="Bacteria"/>
</dbReference>
<evidence type="ECO:0000256" key="1">
    <source>
        <dbReference type="SAM" id="MobiDB-lite"/>
    </source>
</evidence>
<comment type="caution">
    <text evidence="4">The sequence shown here is derived from an EMBL/GenBank/DDBJ whole genome shotgun (WGS) entry which is preliminary data.</text>
</comment>
<keyword evidence="5" id="KW-1185">Reference proteome</keyword>
<dbReference type="Proteomes" id="UP000032287">
    <property type="component" value="Unassembled WGS sequence"/>
</dbReference>
<feature type="region of interest" description="Disordered" evidence="1">
    <location>
        <begin position="41"/>
        <end position="78"/>
    </location>
</feature>
<dbReference type="AlphaFoldDB" id="A0A0D1LWQ2"/>
<evidence type="ECO:0000256" key="2">
    <source>
        <dbReference type="SAM" id="SignalP"/>
    </source>
</evidence>
<name>A0A0D1LWQ2_9LACO</name>
<feature type="signal peptide" evidence="2">
    <location>
        <begin position="1"/>
        <end position="25"/>
    </location>
</feature>
<evidence type="ECO:0000259" key="3">
    <source>
        <dbReference type="Pfam" id="PF13731"/>
    </source>
</evidence>
<keyword evidence="2" id="KW-0732">Signal</keyword>
<reference evidence="4 5" key="1">
    <citation type="journal article" date="2015" name="Microbiology (Mosc.)">
        <title>Genomics of the Weissella cibaria species with an examination of its metabolic traits.</title>
        <authorList>
            <person name="Lynch K.M."/>
            <person name="Lucid A."/>
            <person name="Arendt E.K."/>
            <person name="Sleator R.D."/>
            <person name="Lucey B."/>
            <person name="Coffey A."/>
        </authorList>
    </citation>
    <scope>NUCLEOTIDE SEQUENCE [LARGE SCALE GENOMIC DNA]</scope>
    <source>
        <strain evidence="4 5">MG1</strain>
    </source>
</reference>
<sequence length="243" mass="24914" precursor="true">MTKKTVTTLLTATLALSVLAPSAFADSAVYSSNAKVTFEATTDPTAPIDPDNPDNPAPSKPENPGGTDPNPGTAGPLSIDFASSLDFGTQKIASTDQTYTAAAQKFADGHTGSNYVQVTDNRGTDAGWNLSVKQLGQFNDGKNDLTGATMTFNNANLVASSSTTAGTPGKLSPKFTLTPGVSKSIVDAAANQGQGTWVDRFGDDKSADSSISLAVPGATTKRAAAYTSTLEWTLAERPAGSVD</sequence>
<feature type="domain" description="WxL" evidence="3">
    <location>
        <begin position="27"/>
        <end position="238"/>
    </location>
</feature>
<dbReference type="STRING" id="137591.AO080_06300"/>
<dbReference type="EMBL" id="JWHU01000023">
    <property type="protein sequence ID" value="KIU20301.1"/>
    <property type="molecule type" value="Genomic_DNA"/>
</dbReference>
<dbReference type="Pfam" id="PF13731">
    <property type="entry name" value="WxL"/>
    <property type="match status" value="1"/>
</dbReference>
<evidence type="ECO:0000313" key="4">
    <source>
        <dbReference type="EMBL" id="KIU20301.1"/>
    </source>
</evidence>
<protein>
    <recommendedName>
        <fullName evidence="3">WxL domain-containing protein</fullName>
    </recommendedName>
</protein>
<gene>
    <name evidence="4" type="ORF">QX99_01346</name>
</gene>
<proteinExistence type="predicted"/>
<evidence type="ECO:0000313" key="5">
    <source>
        <dbReference type="Proteomes" id="UP000032287"/>
    </source>
</evidence>
<accession>A0A0D1LWQ2</accession>